<accession>A0A0E9TNM0</accession>
<proteinExistence type="predicted"/>
<name>A0A0E9TNM0_ANGAN</name>
<reference evidence="1" key="2">
    <citation type="journal article" date="2015" name="Fish Shellfish Immunol.">
        <title>Early steps in the European eel (Anguilla anguilla)-Vibrio vulnificus interaction in the gills: Role of the RtxA13 toxin.</title>
        <authorList>
            <person name="Callol A."/>
            <person name="Pajuelo D."/>
            <person name="Ebbesson L."/>
            <person name="Teles M."/>
            <person name="MacKenzie S."/>
            <person name="Amaro C."/>
        </authorList>
    </citation>
    <scope>NUCLEOTIDE SEQUENCE</scope>
</reference>
<protein>
    <submittedName>
        <fullName evidence="1">Uncharacterized protein</fullName>
    </submittedName>
</protein>
<sequence length="32" mass="3890">MSRFAITDQDRNWNRTLSDRDFTQYSHKPCCP</sequence>
<dbReference type="EMBL" id="GBXM01053376">
    <property type="protein sequence ID" value="JAH55201.1"/>
    <property type="molecule type" value="Transcribed_RNA"/>
</dbReference>
<evidence type="ECO:0000313" key="1">
    <source>
        <dbReference type="EMBL" id="JAH55201.1"/>
    </source>
</evidence>
<organism evidence="1">
    <name type="scientific">Anguilla anguilla</name>
    <name type="common">European freshwater eel</name>
    <name type="synonym">Muraena anguilla</name>
    <dbReference type="NCBI Taxonomy" id="7936"/>
    <lineage>
        <taxon>Eukaryota</taxon>
        <taxon>Metazoa</taxon>
        <taxon>Chordata</taxon>
        <taxon>Craniata</taxon>
        <taxon>Vertebrata</taxon>
        <taxon>Euteleostomi</taxon>
        <taxon>Actinopterygii</taxon>
        <taxon>Neopterygii</taxon>
        <taxon>Teleostei</taxon>
        <taxon>Anguilliformes</taxon>
        <taxon>Anguillidae</taxon>
        <taxon>Anguilla</taxon>
    </lineage>
</organism>
<dbReference type="AlphaFoldDB" id="A0A0E9TNM0"/>
<reference evidence="1" key="1">
    <citation type="submission" date="2014-11" db="EMBL/GenBank/DDBJ databases">
        <authorList>
            <person name="Amaro Gonzalez C."/>
        </authorList>
    </citation>
    <scope>NUCLEOTIDE SEQUENCE</scope>
</reference>